<evidence type="ECO:0000256" key="1">
    <source>
        <dbReference type="SAM" id="MobiDB-lite"/>
    </source>
</evidence>
<proteinExistence type="predicted"/>
<dbReference type="Proteomes" id="UP000011581">
    <property type="component" value="Unassembled WGS sequence"/>
</dbReference>
<sequence>MKRERQRTADERGSRGRTTETASDGGSTDLDGMSTERAAELVNDDERDLGERRETLAIVARDGTVRRAAVDDALANASKVVTTAETRVELAAEKLDGARETASPVADLDLVSTRLGDFDARLDAVEDRSDALGEAVQEVLAMRAEGDLYEVARRIRRLTTAATEVQRAADDLQFELGSFEEWLTDPDRRAAELDGDVDALAESIEELDEVSEALGGDGSGPEGEAGRTWAAARVRHRVASLLIADLRAELAALRRWAEREGAPAPSGIEPQIDEVQGRHGAVGDRLASQADPEWVARFGDRLTALDEALAAMEPPVAWGEVEAVVAEHRPEAE</sequence>
<dbReference type="RefSeq" id="WP_008366491.1">
    <property type="nucleotide sequence ID" value="NZ_AOJF01000034.1"/>
</dbReference>
<dbReference type="PATRIC" id="fig|1227483.3.peg.1614"/>
<name>M0NUX0_9EURY</name>
<organism evidence="2 3">
    <name type="scientific">Halorubrum distributum JCM 13561</name>
    <dbReference type="NCBI Taxonomy" id="1227483"/>
    <lineage>
        <taxon>Archaea</taxon>
        <taxon>Methanobacteriati</taxon>
        <taxon>Methanobacteriota</taxon>
        <taxon>Stenosarchaea group</taxon>
        <taxon>Halobacteria</taxon>
        <taxon>Halobacteriales</taxon>
        <taxon>Haloferacaceae</taxon>
        <taxon>Halorubrum</taxon>
        <taxon>Halorubrum distributum group</taxon>
    </lineage>
</organism>
<evidence type="ECO:0000313" key="2">
    <source>
        <dbReference type="EMBL" id="EMA61034.1"/>
    </source>
</evidence>
<feature type="region of interest" description="Disordered" evidence="1">
    <location>
        <begin position="1"/>
        <end position="47"/>
    </location>
</feature>
<dbReference type="AlphaFoldDB" id="M0NUX0"/>
<evidence type="ECO:0000313" key="3">
    <source>
        <dbReference type="Proteomes" id="UP000011581"/>
    </source>
</evidence>
<feature type="compositionally biased region" description="Basic and acidic residues" evidence="1">
    <location>
        <begin position="1"/>
        <end position="18"/>
    </location>
</feature>
<protein>
    <submittedName>
        <fullName evidence="2">Halo transducer protein</fullName>
    </submittedName>
</protein>
<comment type="caution">
    <text evidence="2">The sequence shown here is derived from an EMBL/GenBank/DDBJ whole genome shotgun (WGS) entry which is preliminary data.</text>
</comment>
<reference evidence="2 3" key="1">
    <citation type="journal article" date="2014" name="PLoS Genet.">
        <title>Phylogenetically driven sequencing of extremely halophilic archaea reveals strategies for static and dynamic osmo-response.</title>
        <authorList>
            <person name="Becker E.A."/>
            <person name="Seitzer P.M."/>
            <person name="Tritt A."/>
            <person name="Larsen D."/>
            <person name="Krusor M."/>
            <person name="Yao A.I."/>
            <person name="Wu D."/>
            <person name="Madern D."/>
            <person name="Eisen J.A."/>
            <person name="Darling A.E."/>
            <person name="Facciotti M.T."/>
        </authorList>
    </citation>
    <scope>NUCLEOTIDE SEQUENCE [LARGE SCALE GENOMIC DNA]</scope>
    <source>
        <strain evidence="2 3">JCM 13561</strain>
    </source>
</reference>
<dbReference type="EMBL" id="AOJF01000034">
    <property type="protein sequence ID" value="EMA61034.1"/>
    <property type="molecule type" value="Genomic_DNA"/>
</dbReference>
<gene>
    <name evidence="2" type="ORF">C470_08181</name>
</gene>
<accession>M0NUX0</accession>